<organism evidence="1 2">
    <name type="scientific">Tenacibaculum adriaticum</name>
    <dbReference type="NCBI Taxonomy" id="413713"/>
    <lineage>
        <taxon>Bacteria</taxon>
        <taxon>Pseudomonadati</taxon>
        <taxon>Bacteroidota</taxon>
        <taxon>Flavobacteriia</taxon>
        <taxon>Flavobacteriales</taxon>
        <taxon>Flavobacteriaceae</taxon>
        <taxon>Tenacibaculum</taxon>
    </lineage>
</organism>
<dbReference type="AlphaFoldDB" id="A0A5S5DTZ1"/>
<accession>A0A5S5DTZ1</accession>
<gene>
    <name evidence="1" type="ORF">C7447_10116</name>
</gene>
<dbReference type="RefSeq" id="WP_148868146.1">
    <property type="nucleotide sequence ID" value="NZ_VNIA01000001.1"/>
</dbReference>
<dbReference type="Proteomes" id="UP000323136">
    <property type="component" value="Unassembled WGS sequence"/>
</dbReference>
<comment type="caution">
    <text evidence="1">The sequence shown here is derived from an EMBL/GenBank/DDBJ whole genome shotgun (WGS) entry which is preliminary data.</text>
</comment>
<evidence type="ECO:0008006" key="3">
    <source>
        <dbReference type="Google" id="ProtNLM"/>
    </source>
</evidence>
<proteinExistence type="predicted"/>
<sequence>MKKLIPFFIAFIFLASCSSEETIELDETLLKSYKITKNEQGRYSIDYEVKEDASVDVVKDIKTNYNEIYLFSGKVAMGNKRSESLSIENDQLKVGFFENNQKRKSVIIEDDNIVLAKGEESSEFLEQYSVEDLGDENYQLNFKVRDGVNVVFVYNELEDIYEVHLKEGKSNGVSFSKTYSKTSEVLKIDFVNYSNNFAKATESNIEKMPRVVIITL</sequence>
<evidence type="ECO:0000313" key="1">
    <source>
        <dbReference type="EMBL" id="TYP99420.1"/>
    </source>
</evidence>
<name>A0A5S5DTZ1_9FLAO</name>
<dbReference type="EMBL" id="VNIA01000001">
    <property type="protein sequence ID" value="TYP99420.1"/>
    <property type="molecule type" value="Genomic_DNA"/>
</dbReference>
<protein>
    <recommendedName>
        <fullName evidence="3">Lipoprotein</fullName>
    </recommendedName>
</protein>
<keyword evidence="2" id="KW-1185">Reference proteome</keyword>
<dbReference type="PROSITE" id="PS51257">
    <property type="entry name" value="PROKAR_LIPOPROTEIN"/>
    <property type="match status" value="1"/>
</dbReference>
<reference evidence="1 2" key="1">
    <citation type="submission" date="2019-07" db="EMBL/GenBank/DDBJ databases">
        <title>Genomic Encyclopedia of Type Strains, Phase IV (KMG-IV): sequencing the most valuable type-strain genomes for metagenomic binning, comparative biology and taxonomic classification.</title>
        <authorList>
            <person name="Goeker M."/>
        </authorList>
    </citation>
    <scope>NUCLEOTIDE SEQUENCE [LARGE SCALE GENOMIC DNA]</scope>
    <source>
        <strain evidence="1 2">DSM 18961</strain>
    </source>
</reference>
<evidence type="ECO:0000313" key="2">
    <source>
        <dbReference type="Proteomes" id="UP000323136"/>
    </source>
</evidence>
<dbReference type="OrthoDB" id="1200936at2"/>